<feature type="transmembrane region" description="Helical" evidence="10">
    <location>
        <begin position="106"/>
        <end position="125"/>
    </location>
</feature>
<evidence type="ECO:0000256" key="6">
    <source>
        <dbReference type="ARBA" id="ARBA00023303"/>
    </source>
</evidence>
<comment type="catalytic activity">
    <reaction evidence="8">
        <text>fluoride(in) = fluoride(out)</text>
        <dbReference type="Rhea" id="RHEA:76159"/>
        <dbReference type="ChEBI" id="CHEBI:17051"/>
    </reaction>
    <physiologicalReaction direction="left-to-right" evidence="8">
        <dbReference type="Rhea" id="RHEA:76160"/>
    </physiologicalReaction>
</comment>
<proteinExistence type="inferred from homology"/>
<dbReference type="EMBL" id="CP101987">
    <property type="protein sequence ID" value="UUI73485.1"/>
    <property type="molecule type" value="Genomic_DNA"/>
</dbReference>
<keyword evidence="10" id="KW-0813">Transport</keyword>
<gene>
    <name evidence="10" type="primary">fluC</name>
    <name evidence="10" type="synonym">crcB</name>
    <name evidence="12" type="ORF">NP048_08680</name>
</gene>
<comment type="function">
    <text evidence="9 10">Fluoride-specific ion channel. Important for reducing fluoride concentration in the cell, thus reducing its toxicity.</text>
</comment>
<evidence type="ECO:0000256" key="10">
    <source>
        <dbReference type="HAMAP-Rule" id="MF_00454"/>
    </source>
</evidence>
<organism evidence="12 13">
    <name type="scientific">Cellulomonas xiejunii</name>
    <dbReference type="NCBI Taxonomy" id="2968083"/>
    <lineage>
        <taxon>Bacteria</taxon>
        <taxon>Bacillati</taxon>
        <taxon>Actinomycetota</taxon>
        <taxon>Actinomycetes</taxon>
        <taxon>Micrococcales</taxon>
        <taxon>Cellulomonadaceae</taxon>
        <taxon>Cellulomonas</taxon>
    </lineage>
</organism>
<accession>A0ABY5KUT1</accession>
<evidence type="ECO:0000256" key="4">
    <source>
        <dbReference type="ARBA" id="ARBA00022989"/>
    </source>
</evidence>
<feature type="binding site" evidence="10">
    <location>
        <position position="120"/>
    </location>
    <ligand>
        <name>Na(+)</name>
        <dbReference type="ChEBI" id="CHEBI:29101"/>
        <note>structural</note>
    </ligand>
</feature>
<evidence type="ECO:0000256" key="5">
    <source>
        <dbReference type="ARBA" id="ARBA00023136"/>
    </source>
</evidence>
<feature type="transmembrane region" description="Helical" evidence="10">
    <location>
        <begin position="74"/>
        <end position="94"/>
    </location>
</feature>
<feature type="transmembrane region" description="Helical" evidence="10">
    <location>
        <begin position="43"/>
        <end position="62"/>
    </location>
</feature>
<evidence type="ECO:0000313" key="12">
    <source>
        <dbReference type="EMBL" id="UUI73485.1"/>
    </source>
</evidence>
<evidence type="ECO:0000256" key="11">
    <source>
        <dbReference type="SAM" id="MobiDB-lite"/>
    </source>
</evidence>
<feature type="region of interest" description="Disordered" evidence="11">
    <location>
        <begin position="1"/>
        <end position="36"/>
    </location>
</feature>
<keyword evidence="2 10" id="KW-1003">Cell membrane</keyword>
<dbReference type="HAMAP" id="MF_00454">
    <property type="entry name" value="FluC"/>
    <property type="match status" value="1"/>
</dbReference>
<keyword evidence="4 10" id="KW-1133">Transmembrane helix</keyword>
<keyword evidence="5 10" id="KW-0472">Membrane</keyword>
<comment type="subcellular location">
    <subcellularLocation>
        <location evidence="1 10">Cell membrane</location>
        <topology evidence="1 10">Multi-pass membrane protein</topology>
    </subcellularLocation>
</comment>
<evidence type="ECO:0000256" key="1">
    <source>
        <dbReference type="ARBA" id="ARBA00004651"/>
    </source>
</evidence>
<keyword evidence="13" id="KW-1185">Reference proteome</keyword>
<evidence type="ECO:0000256" key="7">
    <source>
        <dbReference type="ARBA" id="ARBA00035120"/>
    </source>
</evidence>
<evidence type="ECO:0000256" key="8">
    <source>
        <dbReference type="ARBA" id="ARBA00035585"/>
    </source>
</evidence>
<keyword evidence="3 10" id="KW-0812">Transmembrane</keyword>
<dbReference type="InterPro" id="IPR003691">
    <property type="entry name" value="FluC"/>
</dbReference>
<dbReference type="Proteomes" id="UP001316384">
    <property type="component" value="Chromosome"/>
</dbReference>
<keyword evidence="10" id="KW-0479">Metal-binding</keyword>
<feature type="transmembrane region" description="Helical" evidence="10">
    <location>
        <begin position="145"/>
        <end position="167"/>
    </location>
</feature>
<reference evidence="12 13" key="1">
    <citation type="submission" date="2022-07" db="EMBL/GenBank/DDBJ databases">
        <title>Novel species in genus cellulomonas.</title>
        <authorList>
            <person name="Ye L."/>
        </authorList>
    </citation>
    <scope>NUCLEOTIDE SEQUENCE [LARGE SCALE GENOMIC DNA]</scope>
    <source>
        <strain evidence="13">zg-B89</strain>
    </source>
</reference>
<evidence type="ECO:0000256" key="2">
    <source>
        <dbReference type="ARBA" id="ARBA00022475"/>
    </source>
</evidence>
<comment type="similarity">
    <text evidence="7 10">Belongs to the fluoride channel Fluc/FEX (TC 1.A.43) family.</text>
</comment>
<feature type="compositionally biased region" description="Basic and acidic residues" evidence="11">
    <location>
        <begin position="16"/>
        <end position="28"/>
    </location>
</feature>
<dbReference type="Pfam" id="PF02537">
    <property type="entry name" value="CRCB"/>
    <property type="match status" value="1"/>
</dbReference>
<evidence type="ECO:0000256" key="9">
    <source>
        <dbReference type="ARBA" id="ARBA00049940"/>
    </source>
</evidence>
<keyword evidence="10" id="KW-0915">Sodium</keyword>
<name>A0ABY5KUT1_9CELL</name>
<evidence type="ECO:0000313" key="13">
    <source>
        <dbReference type="Proteomes" id="UP001316384"/>
    </source>
</evidence>
<keyword evidence="10" id="KW-0406">Ion transport</keyword>
<feature type="binding site" evidence="10">
    <location>
        <position position="123"/>
    </location>
    <ligand>
        <name>Na(+)</name>
        <dbReference type="ChEBI" id="CHEBI:29101"/>
        <note>structural</note>
    </ligand>
</feature>
<protein>
    <recommendedName>
        <fullName evidence="10">Fluoride-specific ion channel FluC</fullName>
    </recommendedName>
</protein>
<sequence length="191" mass="19073">MDSPPTTPGSPGEPAHGAHGDVDGHGAHATDAPAPKAARRPHVALSAVALVFVGGAVGVAVREGLTLDIHPVDQVAVAIPVVNVLAALVLGYLYEALARSAPGTLGAGRVKLLIGTGFCGGLSTYSSFATDSAKLLLADRAGAAALYALGTLLLGALATLAGIAIGARLHPQPVNHRELRSIEGHAWGGRS</sequence>
<keyword evidence="6 10" id="KW-0407">Ion channel</keyword>
<evidence type="ECO:0000256" key="3">
    <source>
        <dbReference type="ARBA" id="ARBA00022692"/>
    </source>
</evidence>
<comment type="activity regulation">
    <text evidence="10">Na(+) is not transported, but it plays an essential structural role and its presence is essential for fluoride channel function.</text>
</comment>
<dbReference type="RefSeq" id="WP_227578596.1">
    <property type="nucleotide sequence ID" value="NZ_CP101987.1"/>
</dbReference>